<dbReference type="InParanoid" id="Q6BTH7"/>
<reference evidence="1 2" key="1">
    <citation type="journal article" date="2004" name="Nature">
        <title>Genome evolution in yeasts.</title>
        <authorList>
            <consortium name="Genolevures"/>
            <person name="Dujon B."/>
            <person name="Sherman D."/>
            <person name="Fischer G."/>
            <person name="Durrens P."/>
            <person name="Casaregola S."/>
            <person name="Lafontaine I."/>
            <person name="de Montigny J."/>
            <person name="Marck C."/>
            <person name="Neuveglise C."/>
            <person name="Talla E."/>
            <person name="Goffard N."/>
            <person name="Frangeul L."/>
            <person name="Aigle M."/>
            <person name="Anthouard V."/>
            <person name="Babour A."/>
            <person name="Barbe V."/>
            <person name="Barnay S."/>
            <person name="Blanchin S."/>
            <person name="Beckerich J.M."/>
            <person name="Beyne E."/>
            <person name="Bleykasten C."/>
            <person name="Boisrame A."/>
            <person name="Boyer J."/>
            <person name="Cattolico L."/>
            <person name="Confanioleri F."/>
            <person name="de Daruvar A."/>
            <person name="Despons L."/>
            <person name="Fabre E."/>
            <person name="Fairhead C."/>
            <person name="Ferry-Dumazet H."/>
            <person name="Groppi A."/>
            <person name="Hantraye F."/>
            <person name="Hennequin C."/>
            <person name="Jauniaux N."/>
            <person name="Joyet P."/>
            <person name="Kachouri R."/>
            <person name="Kerrest A."/>
            <person name="Koszul R."/>
            <person name="Lemaire M."/>
            <person name="Lesur I."/>
            <person name="Ma L."/>
            <person name="Muller H."/>
            <person name="Nicaud J.M."/>
            <person name="Nikolski M."/>
            <person name="Oztas S."/>
            <person name="Ozier-Kalogeropoulos O."/>
            <person name="Pellenz S."/>
            <person name="Potier S."/>
            <person name="Richard G.F."/>
            <person name="Straub M.L."/>
            <person name="Suleau A."/>
            <person name="Swennene D."/>
            <person name="Tekaia F."/>
            <person name="Wesolowski-Louvel M."/>
            <person name="Westhof E."/>
            <person name="Wirth B."/>
            <person name="Zeniou-Meyer M."/>
            <person name="Zivanovic I."/>
            <person name="Bolotin-Fukuhara M."/>
            <person name="Thierry A."/>
            <person name="Bouchier C."/>
            <person name="Caudron B."/>
            <person name="Scarpelli C."/>
            <person name="Gaillardin C."/>
            <person name="Weissenbach J."/>
            <person name="Wincker P."/>
            <person name="Souciet J.L."/>
        </authorList>
    </citation>
    <scope>NUCLEOTIDE SEQUENCE [LARGE SCALE GENOMIC DNA]</scope>
    <source>
        <strain evidence="2">ATCC 36239 / CBS 767 / BCRC 21394 / JCM 1990 / NBRC 0083 / IGC 2968</strain>
    </source>
</reference>
<name>Q6BTH7_DEBHA</name>
<dbReference type="VEuPathDB" id="FungiDB:DEHA2D00528g"/>
<proteinExistence type="predicted"/>
<protein>
    <submittedName>
        <fullName evidence="1">DEHA2D00528p</fullName>
    </submittedName>
</protein>
<evidence type="ECO:0000313" key="1">
    <source>
        <dbReference type="EMBL" id="CAG86602.2"/>
    </source>
</evidence>
<dbReference type="KEGG" id="dha:DEHA2D00528g"/>
<dbReference type="SUPFAM" id="SSF53474">
    <property type="entry name" value="alpha/beta-Hydrolases"/>
    <property type="match status" value="1"/>
</dbReference>
<organism evidence="1 2">
    <name type="scientific">Debaryomyces hansenii (strain ATCC 36239 / CBS 767 / BCRC 21394 / JCM 1990 / NBRC 0083 / IGC 2968)</name>
    <name type="common">Yeast</name>
    <name type="synonym">Torulaspora hansenii</name>
    <dbReference type="NCBI Taxonomy" id="284592"/>
    <lineage>
        <taxon>Eukaryota</taxon>
        <taxon>Fungi</taxon>
        <taxon>Dikarya</taxon>
        <taxon>Ascomycota</taxon>
        <taxon>Saccharomycotina</taxon>
        <taxon>Pichiomycetes</taxon>
        <taxon>Debaryomycetaceae</taxon>
        <taxon>Debaryomyces</taxon>
    </lineage>
</organism>
<dbReference type="eggNOG" id="ENOG502S9ZU">
    <property type="taxonomic scope" value="Eukaryota"/>
</dbReference>
<dbReference type="OMA" id="QIAAWYI"/>
<dbReference type="GeneID" id="2901063"/>
<evidence type="ECO:0000313" key="2">
    <source>
        <dbReference type="Proteomes" id="UP000000599"/>
    </source>
</evidence>
<gene>
    <name evidence="1" type="ordered locus">DEHA2D00528g</name>
</gene>
<dbReference type="EMBL" id="CR382136">
    <property type="protein sequence ID" value="CAG86602.2"/>
    <property type="molecule type" value="Genomic_DNA"/>
</dbReference>
<dbReference type="InterPro" id="IPR029058">
    <property type="entry name" value="AB_hydrolase_fold"/>
</dbReference>
<dbReference type="Proteomes" id="UP000000599">
    <property type="component" value="Chromosome D"/>
</dbReference>
<dbReference type="AlphaFoldDB" id="Q6BTH7"/>
<accession>Q6BTH7</accession>
<dbReference type="RefSeq" id="XP_458492.2">
    <property type="nucleotide sequence ID" value="XM_458492.1"/>
</dbReference>
<keyword evidence="2" id="KW-1185">Reference proteome</keyword>
<dbReference type="Gene3D" id="3.40.50.1820">
    <property type="entry name" value="alpha/beta hydrolase"/>
    <property type="match status" value="1"/>
</dbReference>
<dbReference type="OrthoDB" id="2498029at2759"/>
<sequence>MSFWKESDKEKVDGLMNYALHGWRTPVLKTPESVGLIYEEIFFPSMDGIPIEGWFIPGKSNRLIICNHFWPGNRYGFAGHLEDLGGFGGFEVNFLNYYKHLHDAGYNILTYDFRNHGLSGDANGRTFGLGLFEYRDVIGSLQYANSRPDTKKMEKGLMAICVGCDAAIIGMNKHPEYFKDVKVMIGLQPVSARPFLEKSVESMKLKTSTKEIVQYIDNKYYTTNGFHLDDLSPIKYAKSVTVPTKIFQLQNDYRSDVDDVQAIYENLGSKEKELHWIEGSDERFSAYNYFGEFPELMLGWLAKYFN</sequence>
<dbReference type="HOGENOM" id="CLU_071354_0_1_1"/>